<gene>
    <name evidence="3" type="ORF">MNBD_GAMMA11-145</name>
</gene>
<dbReference type="NCBIfam" id="TIGR00044">
    <property type="entry name" value="YggS family pyridoxal phosphate-dependent enzyme"/>
    <property type="match status" value="1"/>
</dbReference>
<evidence type="ECO:0000313" key="3">
    <source>
        <dbReference type="EMBL" id="VAW64994.1"/>
    </source>
</evidence>
<dbReference type="InterPro" id="IPR001608">
    <property type="entry name" value="Ala_racemase_N"/>
</dbReference>
<dbReference type="Gene3D" id="3.20.20.10">
    <property type="entry name" value="Alanine racemase"/>
    <property type="match status" value="1"/>
</dbReference>
<dbReference type="PIRSF" id="PIRSF004848">
    <property type="entry name" value="YBL036c_PLPDEIII"/>
    <property type="match status" value="1"/>
</dbReference>
<evidence type="ECO:0000256" key="1">
    <source>
        <dbReference type="ARBA" id="ARBA00022898"/>
    </source>
</evidence>
<dbReference type="HAMAP" id="MF_02087">
    <property type="entry name" value="PLP_homeostasis"/>
    <property type="match status" value="1"/>
</dbReference>
<reference evidence="3" key="1">
    <citation type="submission" date="2018-06" db="EMBL/GenBank/DDBJ databases">
        <authorList>
            <person name="Zhirakovskaya E."/>
        </authorList>
    </citation>
    <scope>NUCLEOTIDE SEQUENCE</scope>
</reference>
<dbReference type="AlphaFoldDB" id="A0A3B0Y8T8"/>
<dbReference type="EMBL" id="UOFG01000242">
    <property type="protein sequence ID" value="VAW64994.1"/>
    <property type="molecule type" value="Genomic_DNA"/>
</dbReference>
<organism evidence="3">
    <name type="scientific">hydrothermal vent metagenome</name>
    <dbReference type="NCBI Taxonomy" id="652676"/>
    <lineage>
        <taxon>unclassified sequences</taxon>
        <taxon>metagenomes</taxon>
        <taxon>ecological metagenomes</taxon>
    </lineage>
</organism>
<dbReference type="SUPFAM" id="SSF51419">
    <property type="entry name" value="PLP-binding barrel"/>
    <property type="match status" value="1"/>
</dbReference>
<dbReference type="PROSITE" id="PS01211">
    <property type="entry name" value="UPF0001"/>
    <property type="match status" value="1"/>
</dbReference>
<evidence type="ECO:0000259" key="2">
    <source>
        <dbReference type="Pfam" id="PF01168"/>
    </source>
</evidence>
<keyword evidence="1" id="KW-0663">Pyridoxal phosphate</keyword>
<dbReference type="PANTHER" id="PTHR10146">
    <property type="entry name" value="PROLINE SYNTHETASE CO-TRANSCRIBED BACTERIAL HOMOLOG PROTEIN"/>
    <property type="match status" value="1"/>
</dbReference>
<dbReference type="InterPro" id="IPR029066">
    <property type="entry name" value="PLP-binding_barrel"/>
</dbReference>
<accession>A0A3B0Y8T8</accession>
<proteinExistence type="inferred from homology"/>
<dbReference type="CDD" id="cd06824">
    <property type="entry name" value="PLPDE_III_Yggs_like"/>
    <property type="match status" value="1"/>
</dbReference>
<dbReference type="FunFam" id="3.20.20.10:FF:000018">
    <property type="entry name" value="Pyridoxal phosphate homeostasis protein"/>
    <property type="match status" value="1"/>
</dbReference>
<dbReference type="GO" id="GO:0030170">
    <property type="term" value="F:pyridoxal phosphate binding"/>
    <property type="evidence" value="ECO:0007669"/>
    <property type="project" value="InterPro"/>
</dbReference>
<protein>
    <submittedName>
        <fullName evidence="3">UPF0001 protein YggS</fullName>
    </submittedName>
</protein>
<dbReference type="InterPro" id="IPR011078">
    <property type="entry name" value="PyrdxlP_homeostasis"/>
</dbReference>
<dbReference type="Pfam" id="PF01168">
    <property type="entry name" value="Ala_racemase_N"/>
    <property type="match status" value="1"/>
</dbReference>
<sequence>MPDIITSRSNIAENLQQIQKNMTALCHKYQRNPKTVKLLAISKTKPIEFIQAAFDAGQTCFGENYLQEALLKITSLKKLPIEWHFIGSIQSRKTREIAENFDWVHSVDRLKTAHRLSTQRPSTLTPLNICLQVNISEEASKSGLGLDETESAVDEIIALPNICLRGLMAIPARADSLNEQRAVFSRMKALLKNLQKKHPQLDTLSMGMSNDMEAAIAEDSTLLRIGTAIFGARTLTRV</sequence>
<name>A0A3B0Y8T8_9ZZZZ</name>
<dbReference type="PANTHER" id="PTHR10146:SF14">
    <property type="entry name" value="PYRIDOXAL PHOSPHATE HOMEOSTASIS PROTEIN"/>
    <property type="match status" value="1"/>
</dbReference>
<feature type="domain" description="Alanine racemase N-terminal" evidence="2">
    <location>
        <begin position="14"/>
        <end position="233"/>
    </location>
</feature>